<protein>
    <recommendedName>
        <fullName evidence="3">C2H2-type domain-containing protein</fullName>
    </recommendedName>
</protein>
<feature type="domain" description="C2H2-type" evidence="3">
    <location>
        <begin position="94"/>
        <end position="122"/>
    </location>
</feature>
<evidence type="ECO:0000313" key="5">
    <source>
        <dbReference type="Proteomes" id="UP000007431"/>
    </source>
</evidence>
<keyword evidence="1" id="KW-0479">Metal-binding</keyword>
<dbReference type="VEuPathDB" id="FungiDB:SCHCODRAFT_02617622"/>
<keyword evidence="1" id="KW-0862">Zinc</keyword>
<dbReference type="HOGENOM" id="CLU_1340403_0_0_1"/>
<dbReference type="InterPro" id="IPR036236">
    <property type="entry name" value="Znf_C2H2_sf"/>
</dbReference>
<organism evidence="5">
    <name type="scientific">Schizophyllum commune (strain H4-8 / FGSC 9210)</name>
    <name type="common">Split gill fungus</name>
    <dbReference type="NCBI Taxonomy" id="578458"/>
    <lineage>
        <taxon>Eukaryota</taxon>
        <taxon>Fungi</taxon>
        <taxon>Dikarya</taxon>
        <taxon>Basidiomycota</taxon>
        <taxon>Agaricomycotina</taxon>
        <taxon>Agaricomycetes</taxon>
        <taxon>Agaricomycetidae</taxon>
        <taxon>Agaricales</taxon>
        <taxon>Schizophyllaceae</taxon>
        <taxon>Schizophyllum</taxon>
    </lineage>
</organism>
<dbReference type="EMBL" id="GL377305">
    <property type="protein sequence ID" value="EFI98232.1"/>
    <property type="molecule type" value="Genomic_DNA"/>
</dbReference>
<dbReference type="AlphaFoldDB" id="D8Q324"/>
<evidence type="ECO:0000259" key="3">
    <source>
        <dbReference type="PROSITE" id="PS50157"/>
    </source>
</evidence>
<dbReference type="GO" id="GO:0008270">
    <property type="term" value="F:zinc ion binding"/>
    <property type="evidence" value="ECO:0007669"/>
    <property type="project" value="UniProtKB-KW"/>
</dbReference>
<dbReference type="Gene3D" id="3.30.160.60">
    <property type="entry name" value="Classic Zinc Finger"/>
    <property type="match status" value="1"/>
</dbReference>
<dbReference type="PROSITE" id="PS00028">
    <property type="entry name" value="ZINC_FINGER_C2H2_1"/>
    <property type="match status" value="1"/>
</dbReference>
<name>D8Q324_SCHCM</name>
<proteinExistence type="predicted"/>
<dbReference type="InParanoid" id="D8Q324"/>
<sequence length="206" mass="22600">MTDPLEKLITKTFLPIPETPYKEWPEDLRREARLAPEDSDLVLEVFNLGENGTLVLRNGICGHPGCLGARPVRDSQQHARQHMTATMQRELERLQCPICDKTYIYMQSLKNHINANHTDEHEYLCLLPHCSVVSKNQVQALLHGFEHTLAATSASPTTIKPEEEGTVAAQSVSDKTPGATSLPVSSRSMSHAPNLPSTLAISGAAA</sequence>
<dbReference type="VEuPathDB" id="FungiDB:SCHCODRAFT_02617618"/>
<evidence type="ECO:0000256" key="1">
    <source>
        <dbReference type="PROSITE-ProRule" id="PRU00042"/>
    </source>
</evidence>
<evidence type="ECO:0000313" key="4">
    <source>
        <dbReference type="EMBL" id="EFI98232.1"/>
    </source>
</evidence>
<feature type="compositionally biased region" description="Polar residues" evidence="2">
    <location>
        <begin position="168"/>
        <end position="200"/>
    </location>
</feature>
<evidence type="ECO:0000256" key="2">
    <source>
        <dbReference type="SAM" id="MobiDB-lite"/>
    </source>
</evidence>
<keyword evidence="5" id="KW-1185">Reference proteome</keyword>
<dbReference type="Proteomes" id="UP000007431">
    <property type="component" value="Unassembled WGS sequence"/>
</dbReference>
<dbReference type="SUPFAM" id="SSF57667">
    <property type="entry name" value="beta-beta-alpha zinc fingers"/>
    <property type="match status" value="1"/>
</dbReference>
<accession>D8Q324</accession>
<dbReference type="PROSITE" id="PS50157">
    <property type="entry name" value="ZINC_FINGER_C2H2_2"/>
    <property type="match status" value="1"/>
</dbReference>
<gene>
    <name evidence="4" type="ORF">SCHCODRAFT_10928</name>
</gene>
<feature type="non-terminal residue" evidence="4">
    <location>
        <position position="206"/>
    </location>
</feature>
<dbReference type="InterPro" id="IPR013087">
    <property type="entry name" value="Znf_C2H2_type"/>
</dbReference>
<keyword evidence="1" id="KW-0863">Zinc-finger</keyword>
<reference evidence="4 5" key="1">
    <citation type="journal article" date="2010" name="Nat. Biotechnol.">
        <title>Genome sequence of the model mushroom Schizophyllum commune.</title>
        <authorList>
            <person name="Ohm R.A."/>
            <person name="de Jong J.F."/>
            <person name="Lugones L.G."/>
            <person name="Aerts A."/>
            <person name="Kothe E."/>
            <person name="Stajich J.E."/>
            <person name="de Vries R.P."/>
            <person name="Record E."/>
            <person name="Levasseur A."/>
            <person name="Baker S.E."/>
            <person name="Bartholomew K.A."/>
            <person name="Coutinho P.M."/>
            <person name="Erdmann S."/>
            <person name="Fowler T.J."/>
            <person name="Gathman A.C."/>
            <person name="Lombard V."/>
            <person name="Henrissat B."/>
            <person name="Knabe N."/>
            <person name="Kuees U."/>
            <person name="Lilly W.W."/>
            <person name="Lindquist E."/>
            <person name="Lucas S."/>
            <person name="Magnuson J.K."/>
            <person name="Piumi F."/>
            <person name="Raudaskoski M."/>
            <person name="Salamov A."/>
            <person name="Schmutz J."/>
            <person name="Schwarze F.W.M.R."/>
            <person name="vanKuyk P.A."/>
            <person name="Horton J.S."/>
            <person name="Grigoriev I.V."/>
            <person name="Woesten H.A.B."/>
        </authorList>
    </citation>
    <scope>NUCLEOTIDE SEQUENCE [LARGE SCALE GENOMIC DNA]</scope>
    <source>
        <strain evidence="5">H4-8 / FGSC 9210</strain>
    </source>
</reference>
<feature type="region of interest" description="Disordered" evidence="2">
    <location>
        <begin position="154"/>
        <end position="206"/>
    </location>
</feature>